<reference evidence="1" key="1">
    <citation type="journal article" date="2019" name="bioRxiv">
        <title>The Genome of the Zebra Mussel, Dreissena polymorpha: A Resource for Invasive Species Research.</title>
        <authorList>
            <person name="McCartney M.A."/>
            <person name="Auch B."/>
            <person name="Kono T."/>
            <person name="Mallez S."/>
            <person name="Zhang Y."/>
            <person name="Obille A."/>
            <person name="Becker A."/>
            <person name="Abrahante J.E."/>
            <person name="Garbe J."/>
            <person name="Badalamenti J.P."/>
            <person name="Herman A."/>
            <person name="Mangelson H."/>
            <person name="Liachko I."/>
            <person name="Sullivan S."/>
            <person name="Sone E.D."/>
            <person name="Koren S."/>
            <person name="Silverstein K.A.T."/>
            <person name="Beckman K.B."/>
            <person name="Gohl D.M."/>
        </authorList>
    </citation>
    <scope>NUCLEOTIDE SEQUENCE</scope>
    <source>
        <strain evidence="1">Duluth1</strain>
        <tissue evidence="1">Whole animal</tissue>
    </source>
</reference>
<dbReference type="AlphaFoldDB" id="A0A9D4HPT9"/>
<dbReference type="Proteomes" id="UP000828390">
    <property type="component" value="Unassembled WGS sequence"/>
</dbReference>
<evidence type="ECO:0000313" key="2">
    <source>
        <dbReference type="Proteomes" id="UP000828390"/>
    </source>
</evidence>
<gene>
    <name evidence="1" type="ORF">DPMN_054505</name>
</gene>
<sequence>MLCVLVWATSIADTGSNSLIIRDNIQDVDVQEIVERTCPANFKCSYNLHVTFIWFIQGLTVYDKAKTFTKGLSD</sequence>
<reference evidence="1" key="2">
    <citation type="submission" date="2020-11" db="EMBL/GenBank/DDBJ databases">
        <authorList>
            <person name="McCartney M.A."/>
            <person name="Auch B."/>
            <person name="Kono T."/>
            <person name="Mallez S."/>
            <person name="Becker A."/>
            <person name="Gohl D.M."/>
            <person name="Silverstein K.A.T."/>
            <person name="Koren S."/>
            <person name="Bechman K.B."/>
            <person name="Herman A."/>
            <person name="Abrahante J.E."/>
            <person name="Garbe J."/>
        </authorList>
    </citation>
    <scope>NUCLEOTIDE SEQUENCE</scope>
    <source>
        <strain evidence="1">Duluth1</strain>
        <tissue evidence="1">Whole animal</tissue>
    </source>
</reference>
<dbReference type="EMBL" id="JAIWYP010000012">
    <property type="protein sequence ID" value="KAH3728547.1"/>
    <property type="molecule type" value="Genomic_DNA"/>
</dbReference>
<protein>
    <submittedName>
        <fullName evidence="1">Uncharacterized protein</fullName>
    </submittedName>
</protein>
<name>A0A9D4HPT9_DREPO</name>
<accession>A0A9D4HPT9</accession>
<proteinExistence type="predicted"/>
<comment type="caution">
    <text evidence="1">The sequence shown here is derived from an EMBL/GenBank/DDBJ whole genome shotgun (WGS) entry which is preliminary data.</text>
</comment>
<keyword evidence="2" id="KW-1185">Reference proteome</keyword>
<evidence type="ECO:0000313" key="1">
    <source>
        <dbReference type="EMBL" id="KAH3728547.1"/>
    </source>
</evidence>
<organism evidence="1 2">
    <name type="scientific">Dreissena polymorpha</name>
    <name type="common">Zebra mussel</name>
    <name type="synonym">Mytilus polymorpha</name>
    <dbReference type="NCBI Taxonomy" id="45954"/>
    <lineage>
        <taxon>Eukaryota</taxon>
        <taxon>Metazoa</taxon>
        <taxon>Spiralia</taxon>
        <taxon>Lophotrochozoa</taxon>
        <taxon>Mollusca</taxon>
        <taxon>Bivalvia</taxon>
        <taxon>Autobranchia</taxon>
        <taxon>Heteroconchia</taxon>
        <taxon>Euheterodonta</taxon>
        <taxon>Imparidentia</taxon>
        <taxon>Neoheterodontei</taxon>
        <taxon>Myida</taxon>
        <taxon>Dreissenoidea</taxon>
        <taxon>Dreissenidae</taxon>
        <taxon>Dreissena</taxon>
    </lineage>
</organism>
<feature type="non-terminal residue" evidence="1">
    <location>
        <position position="74"/>
    </location>
</feature>